<dbReference type="EnsemblPlants" id="AET6Gv20412000.21">
    <property type="protein sequence ID" value="AET6Gv20412000.21"/>
    <property type="gene ID" value="AET6Gv20412000"/>
</dbReference>
<reference evidence="2" key="5">
    <citation type="journal article" date="2021" name="G3 (Bethesda)">
        <title>Aegilops tauschii genome assembly Aet v5.0 features greater sequence contiguity and improved annotation.</title>
        <authorList>
            <person name="Wang L."/>
            <person name="Zhu T."/>
            <person name="Rodriguez J.C."/>
            <person name="Deal K.R."/>
            <person name="Dubcovsky J."/>
            <person name="McGuire P.E."/>
            <person name="Lux T."/>
            <person name="Spannagl M."/>
            <person name="Mayer K.F.X."/>
            <person name="Baldrich P."/>
            <person name="Meyers B.C."/>
            <person name="Huo N."/>
            <person name="Gu Y.Q."/>
            <person name="Zhou H."/>
            <person name="Devos K.M."/>
            <person name="Bennetzen J.L."/>
            <person name="Unver T."/>
            <person name="Budak H."/>
            <person name="Gulick P.J."/>
            <person name="Galiba G."/>
            <person name="Kalapos B."/>
            <person name="Nelson D.R."/>
            <person name="Li P."/>
            <person name="You F.M."/>
            <person name="Luo M.C."/>
            <person name="Dvorak J."/>
        </authorList>
    </citation>
    <scope>NUCLEOTIDE SEQUENCE [LARGE SCALE GENOMIC DNA]</scope>
    <source>
        <strain evidence="2">cv. AL8/78</strain>
    </source>
</reference>
<protein>
    <submittedName>
        <fullName evidence="2">Uncharacterized protein</fullName>
    </submittedName>
</protein>
<feature type="region of interest" description="Disordered" evidence="1">
    <location>
        <begin position="1"/>
        <end position="28"/>
    </location>
</feature>
<evidence type="ECO:0000256" key="1">
    <source>
        <dbReference type="SAM" id="MobiDB-lite"/>
    </source>
</evidence>
<keyword evidence="3" id="KW-1185">Reference proteome</keyword>
<reference evidence="3" key="1">
    <citation type="journal article" date="2014" name="Science">
        <title>Ancient hybridizations among the ancestral genomes of bread wheat.</title>
        <authorList>
            <consortium name="International Wheat Genome Sequencing Consortium,"/>
            <person name="Marcussen T."/>
            <person name="Sandve S.R."/>
            <person name="Heier L."/>
            <person name="Spannagl M."/>
            <person name="Pfeifer M."/>
            <person name="Jakobsen K.S."/>
            <person name="Wulff B.B."/>
            <person name="Steuernagel B."/>
            <person name="Mayer K.F."/>
            <person name="Olsen O.A."/>
        </authorList>
    </citation>
    <scope>NUCLEOTIDE SEQUENCE [LARGE SCALE GENOMIC DNA]</scope>
    <source>
        <strain evidence="3">cv. AL8/78</strain>
    </source>
</reference>
<feature type="compositionally biased region" description="Basic and acidic residues" evidence="1">
    <location>
        <begin position="10"/>
        <end position="26"/>
    </location>
</feature>
<sequence length="57" mass="6248">MRSQVGSPEEPSRRQPEGERSEEGKTRPFLGFVSAVVLQHGLTMTIRLGPPLDSIEG</sequence>
<proteinExistence type="predicted"/>
<evidence type="ECO:0000313" key="2">
    <source>
        <dbReference type="EnsemblPlants" id="AET6Gv20412000.21"/>
    </source>
</evidence>
<reference evidence="2" key="4">
    <citation type="submission" date="2019-03" db="UniProtKB">
        <authorList>
            <consortium name="EnsemblPlants"/>
        </authorList>
    </citation>
    <scope>IDENTIFICATION</scope>
</reference>
<name>A0A453NM38_AEGTS</name>
<organism evidence="2 3">
    <name type="scientific">Aegilops tauschii subsp. strangulata</name>
    <name type="common">Goatgrass</name>
    <dbReference type="NCBI Taxonomy" id="200361"/>
    <lineage>
        <taxon>Eukaryota</taxon>
        <taxon>Viridiplantae</taxon>
        <taxon>Streptophyta</taxon>
        <taxon>Embryophyta</taxon>
        <taxon>Tracheophyta</taxon>
        <taxon>Spermatophyta</taxon>
        <taxon>Magnoliopsida</taxon>
        <taxon>Liliopsida</taxon>
        <taxon>Poales</taxon>
        <taxon>Poaceae</taxon>
        <taxon>BOP clade</taxon>
        <taxon>Pooideae</taxon>
        <taxon>Triticodae</taxon>
        <taxon>Triticeae</taxon>
        <taxon>Triticinae</taxon>
        <taxon>Aegilops</taxon>
    </lineage>
</organism>
<accession>A0A453NM38</accession>
<dbReference type="AlphaFoldDB" id="A0A453NM38"/>
<dbReference type="Gramene" id="AET6Gv20412000.21">
    <property type="protein sequence ID" value="AET6Gv20412000.21"/>
    <property type="gene ID" value="AET6Gv20412000"/>
</dbReference>
<evidence type="ECO:0000313" key="3">
    <source>
        <dbReference type="Proteomes" id="UP000015105"/>
    </source>
</evidence>
<reference evidence="2" key="3">
    <citation type="journal article" date="2017" name="Nature">
        <title>Genome sequence of the progenitor of the wheat D genome Aegilops tauschii.</title>
        <authorList>
            <person name="Luo M.C."/>
            <person name="Gu Y.Q."/>
            <person name="Puiu D."/>
            <person name="Wang H."/>
            <person name="Twardziok S.O."/>
            <person name="Deal K.R."/>
            <person name="Huo N."/>
            <person name="Zhu T."/>
            <person name="Wang L."/>
            <person name="Wang Y."/>
            <person name="McGuire P.E."/>
            <person name="Liu S."/>
            <person name="Long H."/>
            <person name="Ramasamy R.K."/>
            <person name="Rodriguez J.C."/>
            <person name="Van S.L."/>
            <person name="Yuan L."/>
            <person name="Wang Z."/>
            <person name="Xia Z."/>
            <person name="Xiao L."/>
            <person name="Anderson O.D."/>
            <person name="Ouyang S."/>
            <person name="Liang Y."/>
            <person name="Zimin A.V."/>
            <person name="Pertea G."/>
            <person name="Qi P."/>
            <person name="Bennetzen J.L."/>
            <person name="Dai X."/>
            <person name="Dawson M.W."/>
            <person name="Muller H.G."/>
            <person name="Kugler K."/>
            <person name="Rivarola-Duarte L."/>
            <person name="Spannagl M."/>
            <person name="Mayer K.F.X."/>
            <person name="Lu F.H."/>
            <person name="Bevan M.W."/>
            <person name="Leroy P."/>
            <person name="Li P."/>
            <person name="You F.M."/>
            <person name="Sun Q."/>
            <person name="Liu Z."/>
            <person name="Lyons E."/>
            <person name="Wicker T."/>
            <person name="Salzberg S.L."/>
            <person name="Devos K.M."/>
            <person name="Dvorak J."/>
        </authorList>
    </citation>
    <scope>NUCLEOTIDE SEQUENCE [LARGE SCALE GENOMIC DNA]</scope>
    <source>
        <strain evidence="2">cv. AL8/78</strain>
    </source>
</reference>
<reference evidence="3" key="2">
    <citation type="journal article" date="2017" name="Nat. Plants">
        <title>The Aegilops tauschii genome reveals multiple impacts of transposons.</title>
        <authorList>
            <person name="Zhao G."/>
            <person name="Zou C."/>
            <person name="Li K."/>
            <person name="Wang K."/>
            <person name="Li T."/>
            <person name="Gao L."/>
            <person name="Zhang X."/>
            <person name="Wang H."/>
            <person name="Yang Z."/>
            <person name="Liu X."/>
            <person name="Jiang W."/>
            <person name="Mao L."/>
            <person name="Kong X."/>
            <person name="Jiao Y."/>
            <person name="Jia J."/>
        </authorList>
    </citation>
    <scope>NUCLEOTIDE SEQUENCE [LARGE SCALE GENOMIC DNA]</scope>
    <source>
        <strain evidence="3">cv. AL8/78</strain>
    </source>
</reference>
<dbReference type="Proteomes" id="UP000015105">
    <property type="component" value="Chromosome 6D"/>
</dbReference>